<evidence type="ECO:0000256" key="1">
    <source>
        <dbReference type="SAM" id="Coils"/>
    </source>
</evidence>
<evidence type="ECO:0008006" key="5">
    <source>
        <dbReference type="Google" id="ProtNLM"/>
    </source>
</evidence>
<comment type="caution">
    <text evidence="3">The sequence shown here is derived from an EMBL/GenBank/DDBJ whole genome shotgun (WGS) entry which is preliminary data.</text>
</comment>
<protein>
    <recommendedName>
        <fullName evidence="5">Scaffolding protein</fullName>
    </recommendedName>
</protein>
<feature type="compositionally biased region" description="Acidic residues" evidence="2">
    <location>
        <begin position="25"/>
        <end position="49"/>
    </location>
</feature>
<dbReference type="RefSeq" id="WP_157335954.1">
    <property type="nucleotide sequence ID" value="NZ_RHLK01000006.1"/>
</dbReference>
<proteinExistence type="predicted"/>
<evidence type="ECO:0000256" key="2">
    <source>
        <dbReference type="SAM" id="MobiDB-lite"/>
    </source>
</evidence>
<evidence type="ECO:0000313" key="3">
    <source>
        <dbReference type="EMBL" id="MVP00354.1"/>
    </source>
</evidence>
<gene>
    <name evidence="3" type="ORF">EDM21_12610</name>
</gene>
<keyword evidence="1" id="KW-0175">Coiled coil</keyword>
<reference evidence="3 4" key="1">
    <citation type="journal article" date="2019" name="Microorganisms">
        <title>Paenibacillus lutrae sp. nov., A Chitinolytic Species Isolated from A River Otter in Castril Natural Park, Granada, Spain.</title>
        <authorList>
            <person name="Rodriguez M."/>
            <person name="Reina J.C."/>
            <person name="Bejar V."/>
            <person name="Llamas I."/>
        </authorList>
    </citation>
    <scope>NUCLEOTIDE SEQUENCE [LARGE SCALE GENOMIC DNA]</scope>
    <source>
        <strain evidence="3 4">N10</strain>
    </source>
</reference>
<feature type="region of interest" description="Disordered" evidence="2">
    <location>
        <begin position="1"/>
        <end position="55"/>
    </location>
</feature>
<dbReference type="OrthoDB" id="10018559at2"/>
<evidence type="ECO:0000313" key="4">
    <source>
        <dbReference type="Proteomes" id="UP000490800"/>
    </source>
</evidence>
<sequence>MTDIDTSAETMEVAEPSIETADSADYVDTEVDVEEVPDADESVDDEAELETPGRDFEKDRAYAELRRAKEDAEQKLKERDSWVAQQFGETHGLHNWDDYQRALAEEKRRQEYSEQGLDYDVVKKAVKEELDSHPEVVKSREANQRAAVEAQIAEFNMAYPEYKLSFSEPQALFKLPNAEQIAEKIRRGYTIVDAFETTNREAIIEKRTRAAQQAARNNINSKQHIKSSGGSGGDIDALSVPDDVLEIYRKMNAKDLKSGKMKESDFIAHYKKSNKK</sequence>
<organism evidence="3 4">
    <name type="scientific">Paenibacillus lutrae</name>
    <dbReference type="NCBI Taxonomy" id="2078573"/>
    <lineage>
        <taxon>Bacteria</taxon>
        <taxon>Bacillati</taxon>
        <taxon>Bacillota</taxon>
        <taxon>Bacilli</taxon>
        <taxon>Bacillales</taxon>
        <taxon>Paenibacillaceae</taxon>
        <taxon>Paenibacillus</taxon>
    </lineage>
</organism>
<dbReference type="AlphaFoldDB" id="A0A7X3JZM9"/>
<accession>A0A7X3JZM9</accession>
<dbReference type="EMBL" id="RHLK01000006">
    <property type="protein sequence ID" value="MVP00354.1"/>
    <property type="molecule type" value="Genomic_DNA"/>
</dbReference>
<name>A0A7X3JZM9_9BACL</name>
<keyword evidence="4" id="KW-1185">Reference proteome</keyword>
<feature type="coiled-coil region" evidence="1">
    <location>
        <begin position="58"/>
        <end position="85"/>
    </location>
</feature>
<dbReference type="Proteomes" id="UP000490800">
    <property type="component" value="Unassembled WGS sequence"/>
</dbReference>